<accession>A0A2P2IRR3</accession>
<organism evidence="2">
    <name type="scientific">Rhizophora mucronata</name>
    <name type="common">Asiatic mangrove</name>
    <dbReference type="NCBI Taxonomy" id="61149"/>
    <lineage>
        <taxon>Eukaryota</taxon>
        <taxon>Viridiplantae</taxon>
        <taxon>Streptophyta</taxon>
        <taxon>Embryophyta</taxon>
        <taxon>Tracheophyta</taxon>
        <taxon>Spermatophyta</taxon>
        <taxon>Magnoliopsida</taxon>
        <taxon>eudicotyledons</taxon>
        <taxon>Gunneridae</taxon>
        <taxon>Pentapetalae</taxon>
        <taxon>rosids</taxon>
        <taxon>fabids</taxon>
        <taxon>Malpighiales</taxon>
        <taxon>Rhizophoraceae</taxon>
        <taxon>Rhizophora</taxon>
    </lineage>
</organism>
<name>A0A2P2IRR3_RHIMU</name>
<dbReference type="EMBL" id="GGEC01003435">
    <property type="protein sequence ID" value="MBW83918.1"/>
    <property type="molecule type" value="Transcribed_RNA"/>
</dbReference>
<dbReference type="AlphaFoldDB" id="A0A2P2IRR3"/>
<protein>
    <submittedName>
        <fullName evidence="2">Uncharacterized protein</fullName>
    </submittedName>
</protein>
<reference evidence="2" key="1">
    <citation type="submission" date="2018-02" db="EMBL/GenBank/DDBJ databases">
        <title>Rhizophora mucronata_Transcriptome.</title>
        <authorList>
            <person name="Meera S.P."/>
            <person name="Sreeshan A."/>
            <person name="Augustine A."/>
        </authorList>
    </citation>
    <scope>NUCLEOTIDE SEQUENCE</scope>
    <source>
        <tissue evidence="2">Leaf</tissue>
    </source>
</reference>
<proteinExistence type="predicted"/>
<sequence>MQGLEASLTFADNAYQDRAIITSCRAEEVDYRGKPKRLAEERKVPQEKCTASAPGKGKIGNSMGSKQVIEEQLEVRGRTQFRIALKMARFL</sequence>
<evidence type="ECO:0000313" key="2">
    <source>
        <dbReference type="EMBL" id="MBW83918.1"/>
    </source>
</evidence>
<evidence type="ECO:0000256" key="1">
    <source>
        <dbReference type="SAM" id="MobiDB-lite"/>
    </source>
</evidence>
<feature type="compositionally biased region" description="Basic and acidic residues" evidence="1">
    <location>
        <begin position="37"/>
        <end position="46"/>
    </location>
</feature>
<feature type="region of interest" description="Disordered" evidence="1">
    <location>
        <begin position="37"/>
        <end position="64"/>
    </location>
</feature>